<dbReference type="Proteomes" id="UP000285349">
    <property type="component" value="Unassembled WGS sequence"/>
</dbReference>
<dbReference type="EMBL" id="MOBQ01000006">
    <property type="protein sequence ID" value="RON50524.1"/>
    <property type="molecule type" value="Genomic_DNA"/>
</dbReference>
<dbReference type="OrthoDB" id="9868925at2"/>
<organism evidence="2 3">
    <name type="scientific">Pseudomonas frederiksbergensis</name>
    <dbReference type="NCBI Taxonomy" id="104087"/>
    <lineage>
        <taxon>Bacteria</taxon>
        <taxon>Pseudomonadati</taxon>
        <taxon>Pseudomonadota</taxon>
        <taxon>Gammaproteobacteria</taxon>
        <taxon>Pseudomonadales</taxon>
        <taxon>Pseudomonadaceae</taxon>
        <taxon>Pseudomonas</taxon>
    </lineage>
</organism>
<gene>
    <name evidence="2" type="ORF">BK666_05190</name>
</gene>
<comment type="caution">
    <text evidence="2">The sequence shown here is derived from an EMBL/GenBank/DDBJ whole genome shotgun (WGS) entry which is preliminary data.</text>
</comment>
<evidence type="ECO:0000313" key="2">
    <source>
        <dbReference type="EMBL" id="RON50524.1"/>
    </source>
</evidence>
<sequence length="251" mass="27653">MAVPISNAAIAAAAASANADSSASSEATGESVAPLERTYSPATLQKIKAVHSDEQLLKNDVCTGVMQEVVKVLCAREYTNNPDYCEPVSPRSMDGIYTVVLNFGADIRTEEHTQGWEHGMAFQKIGHDIVLYQGWVSKFSLGDWLTGEPLGVCHPMREYSPAQTVGNNINTFIEKIKGLKDALIASSEDEFVNELYKPFMLLDKLGPIDKIQGRMSFNRRELFKCHWKHFHFQADKPDSSASTGQAGTSHQ</sequence>
<evidence type="ECO:0000313" key="3">
    <source>
        <dbReference type="Proteomes" id="UP000285349"/>
    </source>
</evidence>
<name>A0A423KDM6_9PSED</name>
<proteinExistence type="predicted"/>
<accession>A0A423KDM6</accession>
<feature type="chain" id="PRO_5019119607" evidence="1">
    <location>
        <begin position="20"/>
        <end position="251"/>
    </location>
</feature>
<evidence type="ECO:0000256" key="1">
    <source>
        <dbReference type="SAM" id="SignalP"/>
    </source>
</evidence>
<reference evidence="2 3" key="1">
    <citation type="submission" date="2016-10" db="EMBL/GenBank/DDBJ databases">
        <title>Comparative genome analysis of multiple Pseudomonas spp. focuses on biocontrol and plant growth promoting traits.</title>
        <authorList>
            <person name="Tao X.-Y."/>
            <person name="Taylor C.G."/>
        </authorList>
    </citation>
    <scope>NUCLEOTIDE SEQUENCE [LARGE SCALE GENOMIC DNA]</scope>
    <source>
        <strain evidence="2 3">37A10</strain>
    </source>
</reference>
<dbReference type="AlphaFoldDB" id="A0A423KDM6"/>
<feature type="signal peptide" evidence="1">
    <location>
        <begin position="1"/>
        <end position="19"/>
    </location>
</feature>
<dbReference type="RefSeq" id="WP_123508640.1">
    <property type="nucleotide sequence ID" value="NZ_MOBQ01000006.1"/>
</dbReference>
<keyword evidence="1" id="KW-0732">Signal</keyword>
<protein>
    <submittedName>
        <fullName evidence="2">Uncharacterized protein</fullName>
    </submittedName>
</protein>